<accession>A0A0N4XG61</accession>
<gene>
    <name evidence="2" type="ORF">NBR_LOCUS1514</name>
</gene>
<evidence type="ECO:0000256" key="1">
    <source>
        <dbReference type="SAM" id="MobiDB-lite"/>
    </source>
</evidence>
<reference evidence="2 3" key="2">
    <citation type="submission" date="2018-11" db="EMBL/GenBank/DDBJ databases">
        <authorList>
            <consortium name="Pathogen Informatics"/>
        </authorList>
    </citation>
    <scope>NUCLEOTIDE SEQUENCE [LARGE SCALE GENOMIC DNA]</scope>
</reference>
<dbReference type="AlphaFoldDB" id="A0A0N4XG61"/>
<feature type="compositionally biased region" description="Acidic residues" evidence="1">
    <location>
        <begin position="38"/>
        <end position="47"/>
    </location>
</feature>
<dbReference type="WBParaSite" id="NBR_0000151301-mRNA-1">
    <property type="protein sequence ID" value="NBR_0000151301-mRNA-1"/>
    <property type="gene ID" value="NBR_0000151301"/>
</dbReference>
<evidence type="ECO:0000313" key="3">
    <source>
        <dbReference type="Proteomes" id="UP000271162"/>
    </source>
</evidence>
<evidence type="ECO:0000313" key="2">
    <source>
        <dbReference type="EMBL" id="VDL65010.1"/>
    </source>
</evidence>
<dbReference type="EMBL" id="UYSL01001248">
    <property type="protein sequence ID" value="VDL65010.1"/>
    <property type="molecule type" value="Genomic_DNA"/>
</dbReference>
<proteinExistence type="predicted"/>
<keyword evidence="3" id="KW-1185">Reference proteome</keyword>
<sequence length="69" mass="7613">MKKVTKDAGFFAEAKEWMAGRIANNLLVSRLKPVGSLDSDDEEEEAEAIPPQPSPKLKVGQLLDIMTEK</sequence>
<protein>
    <submittedName>
        <fullName evidence="4">Single-stranded DNA-binding protein</fullName>
    </submittedName>
</protein>
<feature type="region of interest" description="Disordered" evidence="1">
    <location>
        <begin position="36"/>
        <end position="57"/>
    </location>
</feature>
<name>A0A0N4XG61_NIPBR</name>
<dbReference type="Proteomes" id="UP000271162">
    <property type="component" value="Unassembled WGS sequence"/>
</dbReference>
<reference evidence="4" key="1">
    <citation type="submission" date="2017-02" db="UniProtKB">
        <authorList>
            <consortium name="WormBaseParasite"/>
        </authorList>
    </citation>
    <scope>IDENTIFICATION</scope>
</reference>
<organism evidence="4">
    <name type="scientific">Nippostrongylus brasiliensis</name>
    <name type="common">Rat hookworm</name>
    <dbReference type="NCBI Taxonomy" id="27835"/>
    <lineage>
        <taxon>Eukaryota</taxon>
        <taxon>Metazoa</taxon>
        <taxon>Ecdysozoa</taxon>
        <taxon>Nematoda</taxon>
        <taxon>Chromadorea</taxon>
        <taxon>Rhabditida</taxon>
        <taxon>Rhabditina</taxon>
        <taxon>Rhabditomorpha</taxon>
        <taxon>Strongyloidea</taxon>
        <taxon>Heligmosomidae</taxon>
        <taxon>Nippostrongylus</taxon>
    </lineage>
</organism>
<evidence type="ECO:0000313" key="4">
    <source>
        <dbReference type="WBParaSite" id="NBR_0000151301-mRNA-1"/>
    </source>
</evidence>